<dbReference type="Gene3D" id="2.160.20.70">
    <property type="match status" value="1"/>
</dbReference>
<keyword evidence="2 5" id="KW-0717">Septation</keyword>
<dbReference type="GO" id="GO:0000917">
    <property type="term" value="P:division septum assembly"/>
    <property type="evidence" value="ECO:0007669"/>
    <property type="project" value="UniProtKB-KW"/>
</dbReference>
<accession>A0A9E9CC63</accession>
<dbReference type="PANTHER" id="PTHR34108:SF1">
    <property type="entry name" value="SEPTUM SITE-DETERMINING PROTEIN MINC"/>
    <property type="match status" value="1"/>
</dbReference>
<gene>
    <name evidence="5 7" type="primary">minC</name>
    <name evidence="7" type="ORF">OXH18_08920</name>
</gene>
<dbReference type="SUPFAM" id="SSF63848">
    <property type="entry name" value="Cell-division inhibitor MinC, C-terminal domain"/>
    <property type="match status" value="1"/>
</dbReference>
<dbReference type="InterPro" id="IPR016098">
    <property type="entry name" value="CAP/MinC_C"/>
</dbReference>
<comment type="subunit">
    <text evidence="4 5">Interacts with MinD and FtsZ.</text>
</comment>
<evidence type="ECO:0000313" key="7">
    <source>
        <dbReference type="EMBL" id="WAL62090.1"/>
    </source>
</evidence>
<keyword evidence="1 5" id="KW-0132">Cell division</keyword>
<evidence type="ECO:0000256" key="5">
    <source>
        <dbReference type="HAMAP-Rule" id="MF_00267"/>
    </source>
</evidence>
<reference evidence="7" key="1">
    <citation type="submission" date="2022-12" db="EMBL/GenBank/DDBJ databases">
        <title>Polyphasic identification of a Novel Hot-Spring Cyanobacterium Ocullathermofonsia sinensis gen nov. sp. nov. and Genomic Insights on its Adaptations to the Thermal Habitat.</title>
        <authorList>
            <person name="Daroch M."/>
            <person name="Tang J."/>
            <person name="Jiang Y."/>
        </authorList>
    </citation>
    <scope>NUCLEOTIDE SEQUENCE</scope>
    <source>
        <strain evidence="7">PKUAC-SCTA174</strain>
    </source>
</reference>
<dbReference type="NCBIfam" id="NF001778">
    <property type="entry name" value="PRK00513.2-4"/>
    <property type="match status" value="1"/>
</dbReference>
<evidence type="ECO:0000256" key="1">
    <source>
        <dbReference type="ARBA" id="ARBA00022618"/>
    </source>
</evidence>
<keyword evidence="3 5" id="KW-0131">Cell cycle</keyword>
<dbReference type="HAMAP" id="MF_00267">
    <property type="entry name" value="MinC"/>
    <property type="match status" value="1"/>
</dbReference>
<dbReference type="InterPro" id="IPR005526">
    <property type="entry name" value="Septum_form_inhib_MinC_C"/>
</dbReference>
<dbReference type="InterPro" id="IPR013033">
    <property type="entry name" value="MinC"/>
</dbReference>
<feature type="domain" description="Septum formation inhibitor MinC C-terminal" evidence="6">
    <location>
        <begin position="140"/>
        <end position="237"/>
    </location>
</feature>
<evidence type="ECO:0000256" key="2">
    <source>
        <dbReference type="ARBA" id="ARBA00023210"/>
    </source>
</evidence>
<protein>
    <recommendedName>
        <fullName evidence="5">Probable septum site-determining protein MinC</fullName>
    </recommendedName>
</protein>
<evidence type="ECO:0000256" key="3">
    <source>
        <dbReference type="ARBA" id="ARBA00023306"/>
    </source>
</evidence>
<dbReference type="GO" id="GO:1901891">
    <property type="term" value="P:regulation of cell septum assembly"/>
    <property type="evidence" value="ECO:0007669"/>
    <property type="project" value="InterPro"/>
</dbReference>
<sequence length="250" mass="26997">MSSSPDEGGAAVPQVRFKGEDGRLLLLLPPEVDTPSALTWADLWFQFKNRLGAGERFWQPNTPVHLMARDRLLDGRQLQDIVNALAEVQLQLKRVYTSRRQTAVAAATAGLSVEQQAPVGQLTLQSSDPAGQALAEPLYIQSTLRSGMEVRHPGTVIVLGDVNPGSSIIADGDVLVWGALRGVAQAGATGNSRCMIMALRLDPTQIRIADFVARAPETPPSQYYPEVAYVASDGIRIAKASDFSRDRIVP</sequence>
<comment type="similarity">
    <text evidence="5">Belongs to the MinC family.</text>
</comment>
<dbReference type="AlphaFoldDB" id="A0A9E9CC63"/>
<evidence type="ECO:0000259" key="6">
    <source>
        <dbReference type="Pfam" id="PF03775"/>
    </source>
</evidence>
<dbReference type="RefSeq" id="WP_268612189.1">
    <property type="nucleotide sequence ID" value="NZ_CP113797.1"/>
</dbReference>
<dbReference type="PANTHER" id="PTHR34108">
    <property type="entry name" value="SEPTUM SITE-DETERMINING PROTEIN MINC"/>
    <property type="match status" value="1"/>
</dbReference>
<dbReference type="KEGG" id="tsin:OXH18_08920"/>
<keyword evidence="8" id="KW-1185">Reference proteome</keyword>
<evidence type="ECO:0000256" key="4">
    <source>
        <dbReference type="ARBA" id="ARBA00046874"/>
    </source>
</evidence>
<evidence type="ECO:0000313" key="8">
    <source>
        <dbReference type="Proteomes" id="UP001163152"/>
    </source>
</evidence>
<dbReference type="InterPro" id="IPR036145">
    <property type="entry name" value="MinC_C_sf"/>
</dbReference>
<dbReference type="EMBL" id="CP113797">
    <property type="protein sequence ID" value="WAL62090.1"/>
    <property type="molecule type" value="Genomic_DNA"/>
</dbReference>
<dbReference type="GO" id="GO:0000902">
    <property type="term" value="P:cell morphogenesis"/>
    <property type="evidence" value="ECO:0007669"/>
    <property type="project" value="InterPro"/>
</dbReference>
<organism evidence="7 8">
    <name type="scientific">Thermocoleostomius sinensis A174</name>
    <dbReference type="NCBI Taxonomy" id="2016057"/>
    <lineage>
        <taxon>Bacteria</taxon>
        <taxon>Bacillati</taxon>
        <taxon>Cyanobacteriota</taxon>
        <taxon>Cyanophyceae</taxon>
        <taxon>Oculatellales</taxon>
        <taxon>Oculatellaceae</taxon>
        <taxon>Thermocoleostomius</taxon>
    </lineage>
</organism>
<dbReference type="Pfam" id="PF03775">
    <property type="entry name" value="MinC_C"/>
    <property type="match status" value="1"/>
</dbReference>
<name>A0A9E9CC63_9CYAN</name>
<proteinExistence type="inferred from homology"/>
<dbReference type="Proteomes" id="UP001163152">
    <property type="component" value="Chromosome"/>
</dbReference>
<comment type="function">
    <text evidence="5">Cell division inhibitor that blocks the formation of polar Z ring septums. Rapidly oscillates between the poles of the cell to destabilize FtsZ filaments that have formed before they mature into polar Z rings. Prevents FtsZ polymerization.</text>
</comment>